<dbReference type="InterPro" id="IPR027379">
    <property type="entry name" value="CLS_N"/>
</dbReference>
<evidence type="ECO:0000256" key="6">
    <source>
        <dbReference type="SAM" id="MobiDB-lite"/>
    </source>
</evidence>
<reference evidence="9 10" key="1">
    <citation type="submission" date="2020-07" db="EMBL/GenBank/DDBJ databases">
        <title>Sequencing the genomes of 1000 actinobacteria strains.</title>
        <authorList>
            <person name="Klenk H.-P."/>
        </authorList>
    </citation>
    <scope>NUCLEOTIDE SEQUENCE [LARGE SCALE GENOMIC DNA]</scope>
    <source>
        <strain evidence="9 10">DSM 24552</strain>
    </source>
</reference>
<feature type="compositionally biased region" description="Basic and acidic residues" evidence="6">
    <location>
        <begin position="107"/>
        <end position="128"/>
    </location>
</feature>
<accession>A0A7Y9RZD3</accession>
<organism evidence="9 10">
    <name type="scientific">Nocardioides perillae</name>
    <dbReference type="NCBI Taxonomy" id="1119534"/>
    <lineage>
        <taxon>Bacteria</taxon>
        <taxon>Bacillati</taxon>
        <taxon>Actinomycetota</taxon>
        <taxon>Actinomycetes</taxon>
        <taxon>Propionibacteriales</taxon>
        <taxon>Nocardioidaceae</taxon>
        <taxon>Nocardioides</taxon>
    </lineage>
</organism>
<name>A0A7Y9RZD3_9ACTN</name>
<gene>
    <name evidence="9" type="ORF">BJ989_003054</name>
</gene>
<evidence type="ECO:0000313" key="9">
    <source>
        <dbReference type="EMBL" id="NYG56750.1"/>
    </source>
</evidence>
<dbReference type="RefSeq" id="WP_179518953.1">
    <property type="nucleotide sequence ID" value="NZ_JACCAC010000001.1"/>
</dbReference>
<dbReference type="AlphaFoldDB" id="A0A7Y9RZD3"/>
<keyword evidence="10" id="KW-1185">Reference proteome</keyword>
<evidence type="ECO:0000256" key="5">
    <source>
        <dbReference type="ARBA" id="ARBA00023136"/>
    </source>
</evidence>
<feature type="region of interest" description="Disordered" evidence="6">
    <location>
        <begin position="107"/>
        <end position="142"/>
    </location>
</feature>
<feature type="transmembrane region" description="Helical" evidence="7">
    <location>
        <begin position="37"/>
        <end position="57"/>
    </location>
</feature>
<evidence type="ECO:0000259" key="8">
    <source>
        <dbReference type="Pfam" id="PF13396"/>
    </source>
</evidence>
<evidence type="ECO:0000256" key="2">
    <source>
        <dbReference type="ARBA" id="ARBA00022475"/>
    </source>
</evidence>
<evidence type="ECO:0000313" key="10">
    <source>
        <dbReference type="Proteomes" id="UP000544110"/>
    </source>
</evidence>
<dbReference type="Proteomes" id="UP000544110">
    <property type="component" value="Unassembled WGS sequence"/>
</dbReference>
<dbReference type="Pfam" id="PF13396">
    <property type="entry name" value="PLDc_N"/>
    <property type="match status" value="1"/>
</dbReference>
<evidence type="ECO:0000256" key="3">
    <source>
        <dbReference type="ARBA" id="ARBA00022692"/>
    </source>
</evidence>
<keyword evidence="2" id="KW-1003">Cell membrane</keyword>
<proteinExistence type="predicted"/>
<comment type="caution">
    <text evidence="9">The sequence shown here is derived from an EMBL/GenBank/DDBJ whole genome shotgun (WGS) entry which is preliminary data.</text>
</comment>
<sequence>MARLAIVVGPLVLALWIFCLVGVLTSRDDDVRLLPRWGWLLAVLLFPFVGSVVWLAFGRPVRDRPRRGERSQPAFPEYDRPGRMAASDPAADEAFLRRVRERAEEQRRRAAEQRRVEEQRRAEEQRGTEDDDPQTAAYPDGS</sequence>
<feature type="domain" description="Cardiolipin synthase N-terminal" evidence="8">
    <location>
        <begin position="14"/>
        <end position="59"/>
    </location>
</feature>
<evidence type="ECO:0000256" key="7">
    <source>
        <dbReference type="SAM" id="Phobius"/>
    </source>
</evidence>
<keyword evidence="5 7" id="KW-0472">Membrane</keyword>
<keyword evidence="3 7" id="KW-0812">Transmembrane</keyword>
<comment type="subcellular location">
    <subcellularLocation>
        <location evidence="1">Cell membrane</location>
        <topology evidence="1">Multi-pass membrane protein</topology>
    </subcellularLocation>
</comment>
<keyword evidence="4 7" id="KW-1133">Transmembrane helix</keyword>
<dbReference type="EMBL" id="JACCAC010000001">
    <property type="protein sequence ID" value="NYG56750.1"/>
    <property type="molecule type" value="Genomic_DNA"/>
</dbReference>
<dbReference type="GO" id="GO:0005886">
    <property type="term" value="C:plasma membrane"/>
    <property type="evidence" value="ECO:0007669"/>
    <property type="project" value="UniProtKB-SubCell"/>
</dbReference>
<evidence type="ECO:0000256" key="4">
    <source>
        <dbReference type="ARBA" id="ARBA00022989"/>
    </source>
</evidence>
<evidence type="ECO:0000256" key="1">
    <source>
        <dbReference type="ARBA" id="ARBA00004651"/>
    </source>
</evidence>
<protein>
    <recommendedName>
        <fullName evidence="8">Cardiolipin synthase N-terminal domain-containing protein</fullName>
    </recommendedName>
</protein>
<feature type="region of interest" description="Disordered" evidence="6">
    <location>
        <begin position="63"/>
        <end position="91"/>
    </location>
</feature>